<protein>
    <recommendedName>
        <fullName evidence="1">Neutral/alkaline non-lysosomal ceramidase N-terminal domain-containing protein</fullName>
    </recommendedName>
</protein>
<comment type="caution">
    <text evidence="2">The sequence shown here is derived from an EMBL/GenBank/DDBJ whole genome shotgun (WGS) entry which is preliminary data.</text>
</comment>
<proteinExistence type="predicted"/>
<reference evidence="2 3" key="1">
    <citation type="journal article" date="2018" name="Nat. Biotechnol.">
        <title>A standardized bacterial taxonomy based on genome phylogeny substantially revises the tree of life.</title>
        <authorList>
            <person name="Parks D.H."/>
            <person name="Chuvochina M."/>
            <person name="Waite D.W."/>
            <person name="Rinke C."/>
            <person name="Skarshewski A."/>
            <person name="Chaumeil P.A."/>
            <person name="Hugenholtz P."/>
        </authorList>
    </citation>
    <scope>NUCLEOTIDE SEQUENCE [LARGE SCALE GENOMIC DNA]</scope>
    <source>
        <strain evidence="2">UBA9360</strain>
    </source>
</reference>
<name>A0A348WLZ3_9GAMM</name>
<evidence type="ECO:0000259" key="1">
    <source>
        <dbReference type="Pfam" id="PF04734"/>
    </source>
</evidence>
<dbReference type="InterPro" id="IPR031329">
    <property type="entry name" value="NEUT/ALK_ceramidase_N"/>
</dbReference>
<dbReference type="Pfam" id="PF04734">
    <property type="entry name" value="Ceramidase_alk"/>
    <property type="match status" value="1"/>
</dbReference>
<organism evidence="2 3">
    <name type="scientific">Idiomarina baltica</name>
    <dbReference type="NCBI Taxonomy" id="190892"/>
    <lineage>
        <taxon>Bacteria</taxon>
        <taxon>Pseudomonadati</taxon>
        <taxon>Pseudomonadota</taxon>
        <taxon>Gammaproteobacteria</taxon>
        <taxon>Alteromonadales</taxon>
        <taxon>Idiomarinaceae</taxon>
        <taxon>Idiomarina</taxon>
    </lineage>
</organism>
<gene>
    <name evidence="2" type="ORF">DCR58_02080</name>
</gene>
<dbReference type="AlphaFoldDB" id="A0A348WLZ3"/>
<feature type="domain" description="Neutral/alkaline non-lysosomal ceramidase N-terminal" evidence="1">
    <location>
        <begin position="47"/>
        <end position="146"/>
    </location>
</feature>
<evidence type="ECO:0000313" key="2">
    <source>
        <dbReference type="EMBL" id="HAR55555.1"/>
    </source>
</evidence>
<sequence length="431" mass="47348">MYARISFALTVLRNGLLFINLWRAIMKRILVFLSFILVSQAAFAAHYQVGVAKTNITPKKHQRAEVCMGGYGAPFEKCGLTDVNDRLSSRTLAISDKDTTMIITALDAPGISKAIIEKIKRRAQRRFGLSPDHVFIAATHSHAGPDLQGVWGGASDEYENYVVRKVIRSMRRALRNQEPALIYTSTTVAPVENRRGHAVVDESVNILDIVSRHDRERIATLVNMSAHPTIIPAENTAYSAGYIHYLREAVEDELGGITVFVNGVVGDAQAVTNELRGIDIAQEYGERVGERIVDAIAHCQRVRGDLAIRTTTLTHPVTNPLILGGIQAGLIDLALNENGHVTTTFSYFNFGHDVQGVTFPGEALSRLAIPIKDSLTGDVNFFFGLTNDTLGYFLPSDEFLQIEGRTTEESASLDPFIGDAAKQTLITLIQQ</sequence>
<dbReference type="Proteomes" id="UP000262878">
    <property type="component" value="Unassembled WGS sequence"/>
</dbReference>
<accession>A0A348WLZ3</accession>
<evidence type="ECO:0000313" key="3">
    <source>
        <dbReference type="Proteomes" id="UP000262878"/>
    </source>
</evidence>
<dbReference type="EMBL" id="DMUP01000042">
    <property type="protein sequence ID" value="HAR55555.1"/>
    <property type="molecule type" value="Genomic_DNA"/>
</dbReference>